<feature type="domain" description="Rho-GAP" evidence="3">
    <location>
        <begin position="48"/>
        <end position="236"/>
    </location>
</feature>
<organism evidence="4">
    <name type="scientific">Clastoptera arizonana</name>
    <name type="common">Arizona spittle bug</name>
    <dbReference type="NCBI Taxonomy" id="38151"/>
    <lineage>
        <taxon>Eukaryota</taxon>
        <taxon>Metazoa</taxon>
        <taxon>Ecdysozoa</taxon>
        <taxon>Arthropoda</taxon>
        <taxon>Hexapoda</taxon>
        <taxon>Insecta</taxon>
        <taxon>Pterygota</taxon>
        <taxon>Neoptera</taxon>
        <taxon>Paraneoptera</taxon>
        <taxon>Hemiptera</taxon>
        <taxon>Auchenorrhyncha</taxon>
        <taxon>Cercopoidea</taxon>
        <taxon>Clastopteridae</taxon>
        <taxon>Clastoptera</taxon>
    </lineage>
</organism>
<feature type="compositionally biased region" description="Basic and acidic residues" evidence="2">
    <location>
        <begin position="403"/>
        <end position="416"/>
    </location>
</feature>
<sequence>MHLSFVLDLTTDDCECQTEKNKFLSLKWSLAPFSKKIKSSVKGIMEGAPLTNEAISQVYQLITFLSKEENIVQEGIFRRTGKLTRQQELKSLLNQGVTLKLEDGLYSVHDCASVLKCFLADLPEPLLTEAYFPAYCQISELPNSSNGNNERLEKALQLLLLLLPTENWIMMKNILQLLHVVASHKHSNKMSAENLATLFTPHLLCPRKLSPEAFHASSQMLSGVVAFMIAAGIGLFKVPETLATDIRAYWERRKVSPEAQLNESCAATTVFSFVDRERTAQENISNPTAAALAQLYAHIQSLPESSKKRRLVKQFNRENGHGTPRHSNRTRSLGESIKKHIFNKAKSTKSFVENGQLKQKRSCSEELLSSPDCKMKKPFTSKLIFGSCTDDKSQSPDNFPTSADRKNLSLPEEHKPILKNLSQNQDNIDSISPYSTKNPKLSPSGSPFSPISQNLITHSSKSCTGDISLFFTPPNPGNAMHRHHPVSKIRFSPLSSTNKLNCLLTSTPSCNNCLHSTTPMLTTVDDMSPITMSTQRMSRAMQEAMVTPRSRKPVVAVSGSNLCHITWGLDDVANFDEKKSGSSTHGTEEKEESDSLTSTFRDYLFSRSVLTASPVDLSFSSRTGDFDPSSCSDEKLPESPLSESLLYCLDGNVPLQEVDNKYHKSSESSTEYNSCLSVKSETAISSSDLDIENYTENVIETSL</sequence>
<feature type="region of interest" description="Disordered" evidence="2">
    <location>
        <begin position="386"/>
        <end position="454"/>
    </location>
</feature>
<dbReference type="AlphaFoldDB" id="A0A1B6BWW8"/>
<evidence type="ECO:0000313" key="4">
    <source>
        <dbReference type="EMBL" id="JAS05500.1"/>
    </source>
</evidence>
<dbReference type="GO" id="GO:0051056">
    <property type="term" value="P:regulation of small GTPase mediated signal transduction"/>
    <property type="evidence" value="ECO:0007669"/>
    <property type="project" value="TreeGrafter"/>
</dbReference>
<evidence type="ECO:0000256" key="1">
    <source>
        <dbReference type="ARBA" id="ARBA00022468"/>
    </source>
</evidence>
<dbReference type="EMBL" id="GEDC01031798">
    <property type="protein sequence ID" value="JAS05500.1"/>
    <property type="molecule type" value="Transcribed_RNA"/>
</dbReference>
<dbReference type="InterPro" id="IPR008936">
    <property type="entry name" value="Rho_GTPase_activation_prot"/>
</dbReference>
<dbReference type="SMART" id="SM00324">
    <property type="entry name" value="RhoGAP"/>
    <property type="match status" value="1"/>
</dbReference>
<accession>A0A1B6BWW8</accession>
<gene>
    <name evidence="4" type="ORF">g.21347</name>
</gene>
<dbReference type="GO" id="GO:0007165">
    <property type="term" value="P:signal transduction"/>
    <property type="evidence" value="ECO:0007669"/>
    <property type="project" value="InterPro"/>
</dbReference>
<dbReference type="PROSITE" id="PS50238">
    <property type="entry name" value="RHOGAP"/>
    <property type="match status" value="1"/>
</dbReference>
<dbReference type="SUPFAM" id="SSF48350">
    <property type="entry name" value="GTPase activation domain, GAP"/>
    <property type="match status" value="1"/>
</dbReference>
<evidence type="ECO:0000259" key="3">
    <source>
        <dbReference type="PROSITE" id="PS50238"/>
    </source>
</evidence>
<dbReference type="PANTHER" id="PTHR14963:SF7">
    <property type="entry name" value="RHO GTPASE-ACTIVATING PROTEIN 19"/>
    <property type="match status" value="1"/>
</dbReference>
<dbReference type="GO" id="GO:0005737">
    <property type="term" value="C:cytoplasm"/>
    <property type="evidence" value="ECO:0007669"/>
    <property type="project" value="TreeGrafter"/>
</dbReference>
<protein>
    <recommendedName>
        <fullName evidence="3">Rho-GAP domain-containing protein</fullName>
    </recommendedName>
</protein>
<dbReference type="Pfam" id="PF00620">
    <property type="entry name" value="RhoGAP"/>
    <property type="match status" value="1"/>
</dbReference>
<dbReference type="GO" id="GO:0005096">
    <property type="term" value="F:GTPase activator activity"/>
    <property type="evidence" value="ECO:0007669"/>
    <property type="project" value="UniProtKB-KW"/>
</dbReference>
<keyword evidence="1" id="KW-0343">GTPase activation</keyword>
<name>A0A1B6BWW8_9HEMI</name>
<dbReference type="Gene3D" id="1.10.555.10">
    <property type="entry name" value="Rho GTPase activation protein"/>
    <property type="match status" value="1"/>
</dbReference>
<evidence type="ECO:0000256" key="2">
    <source>
        <dbReference type="SAM" id="MobiDB-lite"/>
    </source>
</evidence>
<proteinExistence type="predicted"/>
<dbReference type="InterPro" id="IPR000198">
    <property type="entry name" value="RhoGAP_dom"/>
</dbReference>
<reference evidence="4" key="1">
    <citation type="submission" date="2015-12" db="EMBL/GenBank/DDBJ databases">
        <title>De novo transcriptome assembly of four potential Pierce s Disease insect vectors from Arizona vineyards.</title>
        <authorList>
            <person name="Tassone E.E."/>
        </authorList>
    </citation>
    <scope>NUCLEOTIDE SEQUENCE</scope>
</reference>
<feature type="region of interest" description="Disordered" evidence="2">
    <location>
        <begin position="315"/>
        <end position="334"/>
    </location>
</feature>
<feature type="compositionally biased region" description="Polar residues" evidence="2">
    <location>
        <begin position="420"/>
        <end position="454"/>
    </location>
</feature>
<dbReference type="PANTHER" id="PTHR14963">
    <property type="entry name" value="RHO GTPASE ACTIVATING PROTEIN 18,19-RELATED"/>
    <property type="match status" value="1"/>
</dbReference>